<reference evidence="1" key="1">
    <citation type="journal article" date="2023" name="IScience">
        <title>Live-bearing cockroach genome reveals convergent evolutionary mechanisms linked to viviparity in insects and beyond.</title>
        <authorList>
            <person name="Fouks B."/>
            <person name="Harrison M.C."/>
            <person name="Mikhailova A.A."/>
            <person name="Marchal E."/>
            <person name="English S."/>
            <person name="Carruthers M."/>
            <person name="Jennings E.C."/>
            <person name="Chiamaka E.L."/>
            <person name="Frigard R.A."/>
            <person name="Pippel M."/>
            <person name="Attardo G.M."/>
            <person name="Benoit J.B."/>
            <person name="Bornberg-Bauer E."/>
            <person name="Tobe S.S."/>
        </authorList>
    </citation>
    <scope>NUCLEOTIDE SEQUENCE</scope>
    <source>
        <strain evidence="1">Stay&amp;Tobe</strain>
    </source>
</reference>
<evidence type="ECO:0000313" key="1">
    <source>
        <dbReference type="EMBL" id="KAJ9582665.1"/>
    </source>
</evidence>
<accession>A0AAD7ZL27</accession>
<sequence length="53" mass="5843">VAHLGLPVSCFHSIHDSITRQNGINNINKALDHKMQTLASTVSEVLFQWIGLS</sequence>
<proteinExistence type="predicted"/>
<reference evidence="1" key="2">
    <citation type="submission" date="2023-05" db="EMBL/GenBank/DDBJ databases">
        <authorList>
            <person name="Fouks B."/>
        </authorList>
    </citation>
    <scope>NUCLEOTIDE SEQUENCE</scope>
    <source>
        <strain evidence="1">Stay&amp;Tobe</strain>
        <tissue evidence="1">Testes</tissue>
    </source>
</reference>
<gene>
    <name evidence="1" type="ORF">L9F63_022994</name>
</gene>
<dbReference type="AlphaFoldDB" id="A0AAD7ZL27"/>
<evidence type="ECO:0000313" key="2">
    <source>
        <dbReference type="Proteomes" id="UP001233999"/>
    </source>
</evidence>
<protein>
    <submittedName>
        <fullName evidence="1">Uncharacterized protein</fullName>
    </submittedName>
</protein>
<dbReference type="Proteomes" id="UP001233999">
    <property type="component" value="Unassembled WGS sequence"/>
</dbReference>
<feature type="non-terminal residue" evidence="1">
    <location>
        <position position="1"/>
    </location>
</feature>
<organism evidence="1 2">
    <name type="scientific">Diploptera punctata</name>
    <name type="common">Pacific beetle cockroach</name>
    <dbReference type="NCBI Taxonomy" id="6984"/>
    <lineage>
        <taxon>Eukaryota</taxon>
        <taxon>Metazoa</taxon>
        <taxon>Ecdysozoa</taxon>
        <taxon>Arthropoda</taxon>
        <taxon>Hexapoda</taxon>
        <taxon>Insecta</taxon>
        <taxon>Pterygota</taxon>
        <taxon>Neoptera</taxon>
        <taxon>Polyneoptera</taxon>
        <taxon>Dictyoptera</taxon>
        <taxon>Blattodea</taxon>
        <taxon>Blaberoidea</taxon>
        <taxon>Blaberidae</taxon>
        <taxon>Diplopterinae</taxon>
        <taxon>Diploptera</taxon>
    </lineage>
</organism>
<keyword evidence="2" id="KW-1185">Reference proteome</keyword>
<feature type="non-terminal residue" evidence="1">
    <location>
        <position position="53"/>
    </location>
</feature>
<dbReference type="EMBL" id="JASPKZ010007774">
    <property type="protein sequence ID" value="KAJ9582665.1"/>
    <property type="molecule type" value="Genomic_DNA"/>
</dbReference>
<comment type="caution">
    <text evidence="1">The sequence shown here is derived from an EMBL/GenBank/DDBJ whole genome shotgun (WGS) entry which is preliminary data.</text>
</comment>
<name>A0AAD7ZL27_DIPPU</name>